<feature type="transmembrane region" description="Helical" evidence="13">
    <location>
        <begin position="389"/>
        <end position="410"/>
    </location>
</feature>
<accession>A0A391NX22</accession>
<reference evidence="15" key="1">
    <citation type="submission" date="2018-09" db="EMBL/GenBank/DDBJ databases">
        <title>Draft Genome Sequence of Mediterraneibacter sp. KCTC 15684.</title>
        <authorList>
            <person name="Kim J.S."/>
            <person name="Han K.I."/>
            <person name="Suh M.K."/>
            <person name="Lee K.C."/>
            <person name="Eom M.K."/>
            <person name="Lee J.H."/>
            <person name="Park S.H."/>
            <person name="Kang S.W."/>
            <person name="Park J.E."/>
            <person name="Oh B.S."/>
            <person name="Yu S.Y."/>
            <person name="Choi S.H."/>
            <person name="Lee D.H."/>
            <person name="Yoon H."/>
            <person name="Kim B."/>
            <person name="Yang S.J."/>
            <person name="Lee J.S."/>
        </authorList>
    </citation>
    <scope>NUCLEOTIDE SEQUENCE [LARGE SCALE GENOMIC DNA]</scope>
    <source>
        <strain evidence="15">KCTC 15684</strain>
    </source>
</reference>
<evidence type="ECO:0000256" key="4">
    <source>
        <dbReference type="ARBA" id="ARBA00020268"/>
    </source>
</evidence>
<dbReference type="GO" id="GO:0015297">
    <property type="term" value="F:antiporter activity"/>
    <property type="evidence" value="ECO:0007669"/>
    <property type="project" value="UniProtKB-KW"/>
</dbReference>
<evidence type="ECO:0000313" key="14">
    <source>
        <dbReference type="EMBL" id="GCA65591.1"/>
    </source>
</evidence>
<keyword evidence="7" id="KW-1003">Cell membrane</keyword>
<evidence type="ECO:0000256" key="6">
    <source>
        <dbReference type="ARBA" id="ARBA00022449"/>
    </source>
</evidence>
<evidence type="ECO:0000256" key="3">
    <source>
        <dbReference type="ARBA" id="ARBA00010199"/>
    </source>
</evidence>
<feature type="transmembrane region" description="Helical" evidence="13">
    <location>
        <begin position="269"/>
        <end position="291"/>
    </location>
</feature>
<dbReference type="InterPro" id="IPR002528">
    <property type="entry name" value="MATE_fam"/>
</dbReference>
<dbReference type="GO" id="GO:0006811">
    <property type="term" value="P:monoatomic ion transport"/>
    <property type="evidence" value="ECO:0007669"/>
    <property type="project" value="UniProtKB-KW"/>
</dbReference>
<dbReference type="PIRSF" id="PIRSF006603">
    <property type="entry name" value="DinF"/>
    <property type="match status" value="1"/>
</dbReference>
<keyword evidence="11 13" id="KW-0472">Membrane</keyword>
<comment type="function">
    <text evidence="1">Multidrug efflux pump.</text>
</comment>
<feature type="transmembrane region" description="Helical" evidence="13">
    <location>
        <begin position="65"/>
        <end position="85"/>
    </location>
</feature>
<evidence type="ECO:0000256" key="2">
    <source>
        <dbReference type="ARBA" id="ARBA00004651"/>
    </source>
</evidence>
<comment type="similarity">
    <text evidence="3">Belongs to the multi antimicrobial extrusion (MATE) (TC 2.A.66.1) family.</text>
</comment>
<evidence type="ECO:0000256" key="11">
    <source>
        <dbReference type="ARBA" id="ARBA00023136"/>
    </source>
</evidence>
<feature type="transmembrane region" description="Helical" evidence="13">
    <location>
        <begin position="416"/>
        <end position="441"/>
    </location>
</feature>
<feature type="transmembrane region" description="Helical" evidence="13">
    <location>
        <begin position="20"/>
        <end position="45"/>
    </location>
</feature>
<name>A0A391NX22_9FIRM</name>
<dbReference type="Proteomes" id="UP000265643">
    <property type="component" value="Unassembled WGS sequence"/>
</dbReference>
<feature type="transmembrane region" description="Helical" evidence="13">
    <location>
        <begin position="97"/>
        <end position="118"/>
    </location>
</feature>
<proteinExistence type="inferred from homology"/>
<keyword evidence="6" id="KW-0050">Antiport</keyword>
<protein>
    <recommendedName>
        <fullName evidence="4">Probable multidrug resistance protein NorM</fullName>
    </recommendedName>
    <alternativeName>
        <fullName evidence="12">Multidrug-efflux transporter</fullName>
    </alternativeName>
</protein>
<feature type="transmembrane region" description="Helical" evidence="13">
    <location>
        <begin position="197"/>
        <end position="217"/>
    </location>
</feature>
<evidence type="ECO:0000256" key="9">
    <source>
        <dbReference type="ARBA" id="ARBA00022989"/>
    </source>
</evidence>
<feature type="transmembrane region" description="Helical" evidence="13">
    <location>
        <begin position="170"/>
        <end position="191"/>
    </location>
</feature>
<feature type="transmembrane region" description="Helical" evidence="13">
    <location>
        <begin position="138"/>
        <end position="158"/>
    </location>
</feature>
<dbReference type="EMBL" id="BHGK01000001">
    <property type="protein sequence ID" value="GCA65591.1"/>
    <property type="molecule type" value="Genomic_DNA"/>
</dbReference>
<dbReference type="InterPro" id="IPR050222">
    <property type="entry name" value="MATE_MdtK"/>
</dbReference>
<keyword evidence="15" id="KW-1185">Reference proteome</keyword>
<feature type="transmembrane region" description="Helical" evidence="13">
    <location>
        <begin position="237"/>
        <end position="257"/>
    </location>
</feature>
<comment type="caution">
    <text evidence="14">The sequence shown here is derived from an EMBL/GenBank/DDBJ whole genome shotgun (WGS) entry which is preliminary data.</text>
</comment>
<sequence length="452" mass="49327">MRKRTYEIDMCNGSLMDKLISFALPLMLSGILQLLFNAVDIVVVGRFSGSQALAAVGSTTALINIFTNLFIGISLGANVLTARYYASGKKSEVSDTVHTAMMFAVLSGIVMLFVGILSAKISLELMGTPDDVIGRSTLYMRIYFLGMPFFMIYNYGAAILRAIGDTKRPLIFLIFSGIVNACLNLLLVIVFHLDVAGVAIGTVASQFLSSILVLWCLIRSDADYCLRISKLKIHPKYLLQILQIGIPAGIQSTVINFSNALLQSSVNSFGSIAMAGYTAANNLLGFIYMSVNAVTQACMSFTSQNYGARKPKRMDHILLDCMVLSIGIALALGSVMYFGGPKILAIYNKDPEVIHAGMEVLSYTTLTYFLCGLMDLFPGALRGMGRSGVPMLLSIIGTVGIRVLWIFAIFPAHRSVAVLFVSYPVSWIVTIFMQVICYYFVRKKVYGGLLKC</sequence>
<keyword evidence="8 13" id="KW-0812">Transmembrane</keyword>
<dbReference type="GO" id="GO:0042910">
    <property type="term" value="F:xenobiotic transmembrane transporter activity"/>
    <property type="evidence" value="ECO:0007669"/>
    <property type="project" value="InterPro"/>
</dbReference>
<comment type="subcellular location">
    <subcellularLocation>
        <location evidence="2">Cell membrane</location>
        <topology evidence="2">Multi-pass membrane protein</topology>
    </subcellularLocation>
</comment>
<organism evidence="14 15">
    <name type="scientific">Mediterraneibacter butyricigenes</name>
    <dbReference type="NCBI Taxonomy" id="2316025"/>
    <lineage>
        <taxon>Bacteria</taxon>
        <taxon>Bacillati</taxon>
        <taxon>Bacillota</taxon>
        <taxon>Clostridia</taxon>
        <taxon>Lachnospirales</taxon>
        <taxon>Lachnospiraceae</taxon>
        <taxon>Mediterraneibacter</taxon>
    </lineage>
</organism>
<keyword evidence="10" id="KW-0406">Ion transport</keyword>
<evidence type="ECO:0000256" key="8">
    <source>
        <dbReference type="ARBA" id="ARBA00022692"/>
    </source>
</evidence>
<evidence type="ECO:0000256" key="1">
    <source>
        <dbReference type="ARBA" id="ARBA00003408"/>
    </source>
</evidence>
<dbReference type="GO" id="GO:0005886">
    <property type="term" value="C:plasma membrane"/>
    <property type="evidence" value="ECO:0007669"/>
    <property type="project" value="UniProtKB-SubCell"/>
</dbReference>
<dbReference type="Pfam" id="PF01554">
    <property type="entry name" value="MatE"/>
    <property type="match status" value="2"/>
</dbReference>
<dbReference type="AlphaFoldDB" id="A0A391NX22"/>
<feature type="transmembrane region" description="Helical" evidence="13">
    <location>
        <begin position="360"/>
        <end position="377"/>
    </location>
</feature>
<evidence type="ECO:0000256" key="10">
    <source>
        <dbReference type="ARBA" id="ARBA00023065"/>
    </source>
</evidence>
<dbReference type="NCBIfam" id="TIGR00797">
    <property type="entry name" value="matE"/>
    <property type="match status" value="1"/>
</dbReference>
<evidence type="ECO:0000256" key="12">
    <source>
        <dbReference type="ARBA" id="ARBA00031636"/>
    </source>
</evidence>
<dbReference type="InterPro" id="IPR048279">
    <property type="entry name" value="MdtK-like"/>
</dbReference>
<keyword evidence="5" id="KW-0813">Transport</keyword>
<evidence type="ECO:0000313" key="15">
    <source>
        <dbReference type="Proteomes" id="UP000265643"/>
    </source>
</evidence>
<feature type="transmembrane region" description="Helical" evidence="13">
    <location>
        <begin position="317"/>
        <end position="340"/>
    </location>
</feature>
<evidence type="ECO:0000256" key="5">
    <source>
        <dbReference type="ARBA" id="ARBA00022448"/>
    </source>
</evidence>
<evidence type="ECO:0000256" key="7">
    <source>
        <dbReference type="ARBA" id="ARBA00022475"/>
    </source>
</evidence>
<gene>
    <name evidence="14" type="ORF">KGMB01110_00270</name>
</gene>
<keyword evidence="9 13" id="KW-1133">Transmembrane helix</keyword>
<dbReference type="PANTHER" id="PTHR43298:SF2">
    <property type="entry name" value="FMN_FAD EXPORTER YEEO-RELATED"/>
    <property type="match status" value="1"/>
</dbReference>
<dbReference type="CDD" id="cd13138">
    <property type="entry name" value="MATE_yoeA_like"/>
    <property type="match status" value="1"/>
</dbReference>
<dbReference type="PANTHER" id="PTHR43298">
    <property type="entry name" value="MULTIDRUG RESISTANCE PROTEIN NORM-RELATED"/>
    <property type="match status" value="1"/>
</dbReference>
<evidence type="ECO:0000256" key="13">
    <source>
        <dbReference type="SAM" id="Phobius"/>
    </source>
</evidence>